<proteinExistence type="predicted"/>
<dbReference type="RefSeq" id="XP_016717958.1">
    <property type="nucleotide sequence ID" value="XM_016862469.2"/>
</dbReference>
<reference evidence="2" key="2">
    <citation type="submission" date="2025-08" db="UniProtKB">
        <authorList>
            <consortium name="RefSeq"/>
        </authorList>
    </citation>
    <scope>IDENTIFICATION</scope>
</reference>
<evidence type="ECO:0000313" key="2">
    <source>
        <dbReference type="RefSeq" id="XP_016717958.1"/>
    </source>
</evidence>
<organism evidence="1 2">
    <name type="scientific">Gossypium hirsutum</name>
    <name type="common">Upland cotton</name>
    <name type="synonym">Gossypium mexicanum</name>
    <dbReference type="NCBI Taxonomy" id="3635"/>
    <lineage>
        <taxon>Eukaryota</taxon>
        <taxon>Viridiplantae</taxon>
        <taxon>Streptophyta</taxon>
        <taxon>Embryophyta</taxon>
        <taxon>Tracheophyta</taxon>
        <taxon>Spermatophyta</taxon>
        <taxon>Magnoliopsida</taxon>
        <taxon>eudicotyledons</taxon>
        <taxon>Gunneridae</taxon>
        <taxon>Pentapetalae</taxon>
        <taxon>rosids</taxon>
        <taxon>malvids</taxon>
        <taxon>Malvales</taxon>
        <taxon>Malvaceae</taxon>
        <taxon>Malvoideae</taxon>
        <taxon>Gossypium</taxon>
    </lineage>
</organism>
<reference evidence="1" key="1">
    <citation type="journal article" date="2020" name="Nat. Genet.">
        <title>Genomic diversifications of five Gossypium allopolyploid species and their impact on cotton improvement.</title>
        <authorList>
            <person name="Chen Z.J."/>
            <person name="Sreedasyam A."/>
            <person name="Ando A."/>
            <person name="Song Q."/>
            <person name="De Santiago L.M."/>
            <person name="Hulse-Kemp A.M."/>
            <person name="Ding M."/>
            <person name="Ye W."/>
            <person name="Kirkbride R.C."/>
            <person name="Jenkins J."/>
            <person name="Plott C."/>
            <person name="Lovell J."/>
            <person name="Lin Y.M."/>
            <person name="Vaughn R."/>
            <person name="Liu B."/>
            <person name="Simpson S."/>
            <person name="Scheffler B.E."/>
            <person name="Wen L."/>
            <person name="Saski C.A."/>
            <person name="Grover C.E."/>
            <person name="Hu G."/>
            <person name="Conover J.L."/>
            <person name="Carlson J.W."/>
            <person name="Shu S."/>
            <person name="Boston L.B."/>
            <person name="Williams M."/>
            <person name="Peterson D.G."/>
            <person name="McGee K."/>
            <person name="Jones D.C."/>
            <person name="Wendel J.F."/>
            <person name="Stelly D.M."/>
            <person name="Grimwood J."/>
            <person name="Schmutz J."/>
        </authorList>
    </citation>
    <scope>NUCLEOTIDE SEQUENCE [LARGE SCALE GENOMIC DNA]</scope>
    <source>
        <strain evidence="1">cv. TM-1</strain>
    </source>
</reference>
<protein>
    <submittedName>
        <fullName evidence="2">Uncharacterized protein isoform X1</fullName>
    </submittedName>
</protein>
<keyword evidence="1" id="KW-1185">Reference proteome</keyword>
<dbReference type="GeneID" id="107930751"/>
<dbReference type="PaxDb" id="3635-A0A1U8LX23"/>
<sequence length="121" mass="13206">MGLTTFCFNSPIPPISSLYSPPPPRKGQKHSLDNFCITDRASPSISTTNSPRSNPSRIAWRHTIASATKTYTSKLILADDPFGAVHPPGSITRPGHSRKTCSLVSTPFWHLRQVVGPINLL</sequence>
<evidence type="ECO:0000313" key="1">
    <source>
        <dbReference type="Proteomes" id="UP000818029"/>
    </source>
</evidence>
<accession>A0A1U8LX23</accession>
<dbReference type="AlphaFoldDB" id="A0A1U8LX23"/>
<name>A0A1U8LX23_GOSHI</name>
<dbReference type="Proteomes" id="UP000818029">
    <property type="component" value="Chromosome A13"/>
</dbReference>
<gene>
    <name evidence="2" type="primary">LOC107930751</name>
</gene>
<dbReference type="KEGG" id="ghi:107930751"/>